<evidence type="ECO:0000313" key="1">
    <source>
        <dbReference type="EMBL" id="KAF2152209.1"/>
    </source>
</evidence>
<dbReference type="InterPro" id="IPR011004">
    <property type="entry name" value="Trimer_LpxA-like_sf"/>
</dbReference>
<feature type="non-terminal residue" evidence="1">
    <location>
        <position position="1"/>
    </location>
</feature>
<proteinExistence type="predicted"/>
<name>A0A9P4J4H2_9PEZI</name>
<gene>
    <name evidence="1" type="ORF">K461DRAFT_226052</name>
</gene>
<protein>
    <submittedName>
        <fullName evidence="1">Uncharacterized protein</fullName>
    </submittedName>
</protein>
<dbReference type="SUPFAM" id="SSF51161">
    <property type="entry name" value="Trimeric LpxA-like enzymes"/>
    <property type="match status" value="1"/>
</dbReference>
<organism evidence="1 2">
    <name type="scientific">Myriangium duriaei CBS 260.36</name>
    <dbReference type="NCBI Taxonomy" id="1168546"/>
    <lineage>
        <taxon>Eukaryota</taxon>
        <taxon>Fungi</taxon>
        <taxon>Dikarya</taxon>
        <taxon>Ascomycota</taxon>
        <taxon>Pezizomycotina</taxon>
        <taxon>Dothideomycetes</taxon>
        <taxon>Dothideomycetidae</taxon>
        <taxon>Myriangiales</taxon>
        <taxon>Myriangiaceae</taxon>
        <taxon>Myriangium</taxon>
    </lineage>
</organism>
<keyword evidence="2" id="KW-1185">Reference proteome</keyword>
<sequence>VETGHGYTIAAGSVVTRGIPPYSKVMSTLCRVHMTLPSVEEGMADPDNPYMAMVGQAWRDEYVGNFFQEAI</sequence>
<evidence type="ECO:0000313" key="2">
    <source>
        <dbReference type="Proteomes" id="UP000799439"/>
    </source>
</evidence>
<accession>A0A9P4J4H2</accession>
<reference evidence="1" key="1">
    <citation type="journal article" date="2020" name="Stud. Mycol.">
        <title>101 Dothideomycetes genomes: a test case for predicting lifestyles and emergence of pathogens.</title>
        <authorList>
            <person name="Haridas S."/>
            <person name="Albert R."/>
            <person name="Binder M."/>
            <person name="Bloem J."/>
            <person name="Labutti K."/>
            <person name="Salamov A."/>
            <person name="Andreopoulos B."/>
            <person name="Baker S."/>
            <person name="Barry K."/>
            <person name="Bills G."/>
            <person name="Bluhm B."/>
            <person name="Cannon C."/>
            <person name="Castanera R."/>
            <person name="Culley D."/>
            <person name="Daum C."/>
            <person name="Ezra D."/>
            <person name="Gonzalez J."/>
            <person name="Henrissat B."/>
            <person name="Kuo A."/>
            <person name="Liang C."/>
            <person name="Lipzen A."/>
            <person name="Lutzoni F."/>
            <person name="Magnuson J."/>
            <person name="Mondo S."/>
            <person name="Nolan M."/>
            <person name="Ohm R."/>
            <person name="Pangilinan J."/>
            <person name="Park H.-J."/>
            <person name="Ramirez L."/>
            <person name="Alfaro M."/>
            <person name="Sun H."/>
            <person name="Tritt A."/>
            <person name="Yoshinaga Y."/>
            <person name="Zwiers L.-H."/>
            <person name="Turgeon B."/>
            <person name="Goodwin S."/>
            <person name="Spatafora J."/>
            <person name="Crous P."/>
            <person name="Grigoriev I."/>
        </authorList>
    </citation>
    <scope>NUCLEOTIDE SEQUENCE</scope>
    <source>
        <strain evidence="1">CBS 260.36</strain>
    </source>
</reference>
<dbReference type="OrthoDB" id="25818at2759"/>
<dbReference type="Proteomes" id="UP000799439">
    <property type="component" value="Unassembled WGS sequence"/>
</dbReference>
<dbReference type="AlphaFoldDB" id="A0A9P4J4H2"/>
<dbReference type="EMBL" id="ML996086">
    <property type="protein sequence ID" value="KAF2152209.1"/>
    <property type="molecule type" value="Genomic_DNA"/>
</dbReference>
<comment type="caution">
    <text evidence="1">The sequence shown here is derived from an EMBL/GenBank/DDBJ whole genome shotgun (WGS) entry which is preliminary data.</text>
</comment>